<organism evidence="1 2">
    <name type="scientific">Trifolium pratense</name>
    <name type="common">Red clover</name>
    <dbReference type="NCBI Taxonomy" id="57577"/>
    <lineage>
        <taxon>Eukaryota</taxon>
        <taxon>Viridiplantae</taxon>
        <taxon>Streptophyta</taxon>
        <taxon>Embryophyta</taxon>
        <taxon>Tracheophyta</taxon>
        <taxon>Spermatophyta</taxon>
        <taxon>Magnoliopsida</taxon>
        <taxon>eudicotyledons</taxon>
        <taxon>Gunneridae</taxon>
        <taxon>Pentapetalae</taxon>
        <taxon>rosids</taxon>
        <taxon>fabids</taxon>
        <taxon>Fabales</taxon>
        <taxon>Fabaceae</taxon>
        <taxon>Papilionoideae</taxon>
        <taxon>50 kb inversion clade</taxon>
        <taxon>NPAAA clade</taxon>
        <taxon>Hologalegina</taxon>
        <taxon>IRL clade</taxon>
        <taxon>Trifolieae</taxon>
        <taxon>Trifolium</taxon>
    </lineage>
</organism>
<protein>
    <submittedName>
        <fullName evidence="1">Uncharacterized protein</fullName>
    </submittedName>
</protein>
<accession>A0ACB0M470</accession>
<sequence length="680" mass="77612">MEFEENPASNSELEKCRVRLCASISALLCVTCEEFAFRGYGKNKEEIFRNLFDSLVNDEFEGLENDSYLSNCTSSQFRKDALQVISMKVKNHIRDEIGDSKFCIVVDGVCDQPGKEQMALILRFVDKKGFIQERLFDVVHVEENKFESLALKEEVCAILSRHNLDVSNIRGQGYDGGSLIRGQWNGLQALFLNECPYAYHIHCFAHKLELALVRASSEVIPIYHFFSKLTSIVKFFCSCRKPRDELLAAQLDKIAHLLEIEELGTRKGQNQNSTLQQVGDTRSRSHFSSIGNLINMYDATCTLLEKLSENGSTYRQSKDASIAYQNMTTFEFVLISHLMRNVLRITDSFCQALQQQHPNVVNVKHIVRSTKVLLQNMKQDGWEKLLKNVISFCEKNDIKVPQFNAPYLARPWRRENVDGITITIEHYYRTEVFLVVIDKQIQELNSRFSDQAMELLTFSSALVPKDTYKAFNIDHICTLVEKYYPMDFNEQEKINLKCQLQHFIIDARQDSNLRNLSTIQELCTCLAETKKSEVYCLIDRLVRLIMTLPVYTATTERSSSAMKNFKTRLRNMKEDEFLADEFLVYIEKDIAQGFIINSIAADFESFIERNDSQPGSSVNDCLVRPSAELPGEKESDGSPLLQVAEDMVEDDISSRAADFSVTNLGVEATSDATAHISVSK</sequence>
<proteinExistence type="predicted"/>
<gene>
    <name evidence="1" type="ORF">MILVUS5_LOCUS39139</name>
</gene>
<keyword evidence="2" id="KW-1185">Reference proteome</keyword>
<evidence type="ECO:0000313" key="2">
    <source>
        <dbReference type="Proteomes" id="UP001177021"/>
    </source>
</evidence>
<dbReference type="EMBL" id="CASHSV030000823">
    <property type="protein sequence ID" value="CAJ2676378.1"/>
    <property type="molecule type" value="Genomic_DNA"/>
</dbReference>
<dbReference type="Proteomes" id="UP001177021">
    <property type="component" value="Unassembled WGS sequence"/>
</dbReference>
<name>A0ACB0M470_TRIPR</name>
<evidence type="ECO:0000313" key="1">
    <source>
        <dbReference type="EMBL" id="CAJ2676378.1"/>
    </source>
</evidence>
<comment type="caution">
    <text evidence="1">The sequence shown here is derived from an EMBL/GenBank/DDBJ whole genome shotgun (WGS) entry which is preliminary data.</text>
</comment>
<reference evidence="1" key="1">
    <citation type="submission" date="2023-10" db="EMBL/GenBank/DDBJ databases">
        <authorList>
            <person name="Rodriguez Cubillos JULIANA M."/>
            <person name="De Vega J."/>
        </authorList>
    </citation>
    <scope>NUCLEOTIDE SEQUENCE</scope>
</reference>